<dbReference type="AlphaFoldDB" id="A0A913YAA4"/>
<dbReference type="SUPFAM" id="SSF56854">
    <property type="entry name" value="Bcl-2 inhibitors of programmed cell death"/>
    <property type="match status" value="1"/>
</dbReference>
<dbReference type="RefSeq" id="XP_020917606.1">
    <property type="nucleotide sequence ID" value="XM_021061947.2"/>
</dbReference>
<dbReference type="Gene3D" id="1.10.533.10">
    <property type="entry name" value="Death Domain, Fas"/>
    <property type="match status" value="1"/>
</dbReference>
<dbReference type="InterPro" id="IPR036834">
    <property type="entry name" value="Bcl-2-like_sf"/>
</dbReference>
<evidence type="ECO:0000313" key="2">
    <source>
        <dbReference type="EnsemblMetazoa" id="XP_020917606.1"/>
    </source>
</evidence>
<dbReference type="GO" id="GO:0042981">
    <property type="term" value="P:regulation of apoptotic process"/>
    <property type="evidence" value="ECO:0007669"/>
    <property type="project" value="InterPro"/>
</dbReference>
<dbReference type="Gene3D" id="1.10.437.10">
    <property type="entry name" value="Blc2-like"/>
    <property type="match status" value="1"/>
</dbReference>
<dbReference type="EnsemblMetazoa" id="XM_021061947.2">
    <property type="protein sequence ID" value="XP_020917606.1"/>
    <property type="gene ID" value="LOC110254899"/>
</dbReference>
<name>A0A913YAA4_EXADI</name>
<dbReference type="Proteomes" id="UP000887567">
    <property type="component" value="Unplaced"/>
</dbReference>
<reference evidence="2" key="1">
    <citation type="submission" date="2022-11" db="UniProtKB">
        <authorList>
            <consortium name="EnsemblMetazoa"/>
        </authorList>
    </citation>
    <scope>IDENTIFICATION</scope>
</reference>
<protein>
    <recommendedName>
        <fullName evidence="1">DED domain-containing protein</fullName>
    </recommendedName>
</protein>
<dbReference type="KEGG" id="epa:110254899"/>
<evidence type="ECO:0000259" key="1">
    <source>
        <dbReference type="PROSITE" id="PS50168"/>
    </source>
</evidence>
<evidence type="ECO:0000313" key="3">
    <source>
        <dbReference type="Proteomes" id="UP000887567"/>
    </source>
</evidence>
<sequence>MLRACRPLLQQILLRISLELTSQERAQFFFYCEKSFPSSPSKGQLLELFCELQKRLKSSSSVVSLLKDFTKTICRLDLELLLMEYETEIEVDTIFKEYLHFREGNQNPDLSSATARTVSKTLSRNLRDGQELLTNLAKLSKSTSIEEAVRLYLDEVLSREGKFCWSSILQILGFCSELAYRRMCLFPGPSMFQRWLSDIDDVRLVLQEFKIVTWMAQNGGAAGCVKFIKKQDPAEMARQKETRILISQIAEQYTTL</sequence>
<dbReference type="InterPro" id="IPR001875">
    <property type="entry name" value="DED_dom"/>
</dbReference>
<proteinExistence type="predicted"/>
<dbReference type="PROSITE" id="PS50168">
    <property type="entry name" value="DED"/>
    <property type="match status" value="1"/>
</dbReference>
<dbReference type="SUPFAM" id="SSF47986">
    <property type="entry name" value="DEATH domain"/>
    <property type="match status" value="1"/>
</dbReference>
<keyword evidence="3" id="KW-1185">Reference proteome</keyword>
<organism evidence="2 3">
    <name type="scientific">Exaiptasia diaphana</name>
    <name type="common">Tropical sea anemone</name>
    <name type="synonym">Aiptasia pulchella</name>
    <dbReference type="NCBI Taxonomy" id="2652724"/>
    <lineage>
        <taxon>Eukaryota</taxon>
        <taxon>Metazoa</taxon>
        <taxon>Cnidaria</taxon>
        <taxon>Anthozoa</taxon>
        <taxon>Hexacorallia</taxon>
        <taxon>Actiniaria</taxon>
        <taxon>Aiptasiidae</taxon>
        <taxon>Exaiptasia</taxon>
    </lineage>
</organism>
<accession>A0A913YAA4</accession>
<dbReference type="GeneID" id="110254899"/>
<dbReference type="InterPro" id="IPR011029">
    <property type="entry name" value="DEATH-like_dom_sf"/>
</dbReference>
<feature type="domain" description="DED" evidence="1">
    <location>
        <begin position="8"/>
        <end position="84"/>
    </location>
</feature>